<protein>
    <recommendedName>
        <fullName evidence="1">DUF397 domain-containing protein</fullName>
    </recommendedName>
</protein>
<evidence type="ECO:0000313" key="3">
    <source>
        <dbReference type="Proteomes" id="UP000002219"/>
    </source>
</evidence>
<dbReference type="OrthoDB" id="3482502at2"/>
<evidence type="ECO:0000313" key="2">
    <source>
        <dbReference type="EMBL" id="ADH70831.1"/>
    </source>
</evidence>
<sequence>MSIPSEWHKSTYSANGHNCVEAREHASGADVRDSQNPHLGHLTFSPAEWANLLQDIKGG</sequence>
<geneLocation type="plasmid" evidence="3">
    <name>pNDAS01</name>
</geneLocation>
<evidence type="ECO:0000259" key="1">
    <source>
        <dbReference type="Pfam" id="PF04149"/>
    </source>
</evidence>
<dbReference type="InterPro" id="IPR007278">
    <property type="entry name" value="DUF397"/>
</dbReference>
<gene>
    <name evidence="2" type="ordered locus">Ndas_5452</name>
</gene>
<dbReference type="RefSeq" id="WP_013156438.1">
    <property type="nucleotide sequence ID" value="NC_014211.1"/>
</dbReference>
<name>D7B9H3_NOCDD</name>
<organism evidence="2 3">
    <name type="scientific">Nocardiopsis dassonvillei (strain ATCC 23218 / DSM 43111 / CIP 107115 / JCM 7437 / KCTC 9190 / NBRC 14626 / NCTC 10488 / NRRL B-5397 / IMRU 509)</name>
    <name type="common">Actinomadura dassonvillei</name>
    <dbReference type="NCBI Taxonomy" id="446468"/>
    <lineage>
        <taxon>Bacteria</taxon>
        <taxon>Bacillati</taxon>
        <taxon>Actinomycetota</taxon>
        <taxon>Actinomycetes</taxon>
        <taxon>Streptosporangiales</taxon>
        <taxon>Nocardiopsidaceae</taxon>
        <taxon>Nocardiopsis</taxon>
    </lineage>
</organism>
<proteinExistence type="predicted"/>
<dbReference type="KEGG" id="nda:Ndas_5452"/>
<dbReference type="Proteomes" id="UP000002219">
    <property type="component" value="Chromosome 2"/>
</dbReference>
<dbReference type="EMBL" id="CP002041">
    <property type="protein sequence ID" value="ADH70831.1"/>
    <property type="molecule type" value="Genomic_DNA"/>
</dbReference>
<keyword evidence="3" id="KW-1185">Reference proteome</keyword>
<reference evidence="2 3" key="1">
    <citation type="journal article" date="2010" name="Stand. Genomic Sci.">
        <title>Complete genome sequence of Nocardiopsis dassonvillei type strain (IMRU 509).</title>
        <authorList>
            <person name="Sun H."/>
            <person name="Lapidus A."/>
            <person name="Nolan M."/>
            <person name="Lucas S."/>
            <person name="Del Rio T.G."/>
            <person name="Tice H."/>
            <person name="Cheng J.F."/>
            <person name="Tapia R."/>
            <person name="Han C."/>
            <person name="Goodwin L."/>
            <person name="Pitluck S."/>
            <person name="Pagani I."/>
            <person name="Ivanova N."/>
            <person name="Mavromatis K."/>
            <person name="Mikhailova N."/>
            <person name="Pati A."/>
            <person name="Chen A."/>
            <person name="Palaniappan K."/>
            <person name="Land M."/>
            <person name="Hauser L."/>
            <person name="Chang Y.J."/>
            <person name="Jeffries C.D."/>
            <person name="Djao O.D."/>
            <person name="Rohde M."/>
            <person name="Sikorski J."/>
            <person name="Goker M."/>
            <person name="Woyke T."/>
            <person name="Bristow J."/>
            <person name="Eisen J.A."/>
            <person name="Markowitz V."/>
            <person name="Hugenholtz P."/>
            <person name="Kyrpides N.C."/>
            <person name="Klenk H.P."/>
        </authorList>
    </citation>
    <scope>NUCLEOTIDE SEQUENCE [LARGE SCALE GENOMIC DNA]</scope>
    <source>
        <strain evidence="3">ATCC 23218 / DSM 43111 / CIP 107115 / JCM 7437 / KCTC 9190 / NBRC 14626 / NCTC 10488 / NRRL B-5397 / IMRU 509</strain>
        <plasmid evidence="3">Chromosome 2</plasmid>
    </source>
</reference>
<dbReference type="Pfam" id="PF04149">
    <property type="entry name" value="DUF397"/>
    <property type="match status" value="1"/>
</dbReference>
<feature type="domain" description="DUF397" evidence="1">
    <location>
        <begin position="6"/>
        <end position="57"/>
    </location>
</feature>
<dbReference type="HOGENOM" id="CLU_131550_3_1_11"/>
<dbReference type="STRING" id="446468.Ndas_5452"/>
<dbReference type="AlphaFoldDB" id="D7B9H3"/>
<accession>D7B9H3</accession>
<dbReference type="GeneID" id="91487672"/>